<gene>
    <name evidence="1" type="ORF">IAI60_04285</name>
</gene>
<dbReference type="PIRSF" id="PIRSF034285">
    <property type="entry name" value="UCP034285"/>
    <property type="match status" value="1"/>
</dbReference>
<protein>
    <recommendedName>
        <fullName evidence="3">Protein ImuA</fullName>
    </recommendedName>
</protein>
<keyword evidence="2" id="KW-1185">Reference proteome</keyword>
<evidence type="ECO:0008006" key="3">
    <source>
        <dbReference type="Google" id="ProtNLM"/>
    </source>
</evidence>
<accession>A0ABS3K9X2</accession>
<dbReference type="InterPro" id="IPR027417">
    <property type="entry name" value="P-loop_NTPase"/>
</dbReference>
<evidence type="ECO:0000313" key="1">
    <source>
        <dbReference type="EMBL" id="MBO1073817.1"/>
    </source>
</evidence>
<dbReference type="SUPFAM" id="SSF52540">
    <property type="entry name" value="P-loop containing nucleoside triphosphate hydrolases"/>
    <property type="match status" value="1"/>
</dbReference>
<reference evidence="1 2" key="1">
    <citation type="submission" date="2020-09" db="EMBL/GenBank/DDBJ databases">
        <title>Roseomonas.</title>
        <authorList>
            <person name="Zhu W."/>
        </authorList>
    </citation>
    <scope>NUCLEOTIDE SEQUENCE [LARGE SCALE GENOMIC DNA]</scope>
    <source>
        <strain evidence="1 2">1311</strain>
    </source>
</reference>
<dbReference type="EMBL" id="JACTNF010000003">
    <property type="protein sequence ID" value="MBO1073817.1"/>
    <property type="molecule type" value="Genomic_DNA"/>
</dbReference>
<sequence length="235" mass="24533">MDIPPPSPDRSALLAELRRKLGGLEQVGRQAGAVPLCAALDGALPAGGLARAALHEVLAADGVGGAALGFAALALARSGGTVLWIAPEPEAWPPGLLRFGLDPCRLLLVRAARQAEALWAMEEALRCRAVSAALLIAPRIGLTAGRRLMLAAEAGGAMGILLRSDSAAPGPTVALTRWRIAPLPALVQDEPHWRVELLRSRGGAGGDWALRWREEARLLEEAAPPATLPGRRRAG</sequence>
<dbReference type="RefSeq" id="WP_207445409.1">
    <property type="nucleotide sequence ID" value="NZ_CP061091.1"/>
</dbReference>
<organism evidence="1 2">
    <name type="scientific">Roseomonas marmotae</name>
    <dbReference type="NCBI Taxonomy" id="2768161"/>
    <lineage>
        <taxon>Bacteria</taxon>
        <taxon>Pseudomonadati</taxon>
        <taxon>Pseudomonadota</taxon>
        <taxon>Alphaproteobacteria</taxon>
        <taxon>Acetobacterales</taxon>
        <taxon>Roseomonadaceae</taxon>
        <taxon>Roseomonas</taxon>
    </lineage>
</organism>
<dbReference type="Gene3D" id="3.40.50.300">
    <property type="entry name" value="P-loop containing nucleotide triphosphate hydrolases"/>
    <property type="match status" value="1"/>
</dbReference>
<dbReference type="InterPro" id="IPR017026">
    <property type="entry name" value="ImuA"/>
</dbReference>
<proteinExistence type="predicted"/>
<comment type="caution">
    <text evidence="1">The sequence shown here is derived from an EMBL/GenBank/DDBJ whole genome shotgun (WGS) entry which is preliminary data.</text>
</comment>
<dbReference type="Proteomes" id="UP001518990">
    <property type="component" value="Unassembled WGS sequence"/>
</dbReference>
<name>A0ABS3K9X2_9PROT</name>
<evidence type="ECO:0000313" key="2">
    <source>
        <dbReference type="Proteomes" id="UP001518990"/>
    </source>
</evidence>